<dbReference type="InterPro" id="IPR001214">
    <property type="entry name" value="SET_dom"/>
</dbReference>
<feature type="compositionally biased region" description="Basic and acidic residues" evidence="2">
    <location>
        <begin position="683"/>
        <end position="695"/>
    </location>
</feature>
<dbReference type="GO" id="GO:0005634">
    <property type="term" value="C:nucleus"/>
    <property type="evidence" value="ECO:0007669"/>
    <property type="project" value="TreeGrafter"/>
</dbReference>
<dbReference type="AlphaFoldDB" id="A0A1J1H1S8"/>
<sequence>MKTSNICNGHLDSNDSFVNSASVIWVEKEKLDSIIHIPLYSNISKYFQDLIKDPKIQEKENILSKIFLLFDDNSCNIAIDISSLCEMVNNKIPLLIYERYYFWSLHFLFEKSKIKRQKVNLPTDFNISESIKKYNIFDDVYMYTSIYNSAYNKNEEENNISYKNCELVNNNNVNKELTIYNNDYIKYLYLNDLKNNKNTFSEMNIYTNNEIKWYRLKIKIDNVEKKKKKKNYFLNGANSYNANNFKEASLNHHNKSVYNNFNEFSLIGSVTSDNLDNLLKIKKNDNFNICNQEKNKKRNGVYNNNSSNNKKKKNWYYYESSSSCNSSNSQIYIKEDASNENYNNFCFLSKKENNYNRNNKRKSENNSNAVNNIDNRKQCKMKNILSISHNVSKRNSLSKSGTLLNNIKEKTHLVNEKIHEEYTLCKNINNTESFDSVLLKDEFLNLEKKEKEKIKINNEMMESRDLNYKEEEVKKNNGDNGIIENRQEKIIEEIKIVHQNANDDTEILIESSYLNKLNNEDYITNFKNVFSKKDDHKDNKRDIIRYNQNDSLDKYINKILKNIINKKRSHSNSLSKNFERIEAFYKQNYKIFIINNKDILSNKKFFKNNSNFYILFNEKNNSIQNDDIFELFKIYMQKEKGDYSQNYLLELKNNTKKNKNKDNEEIKINNFLENEFFFEKQKSQNKEKVNQENDNKNIVLRGENQNINKENSDNKKKCVQENQKNVSEGISKSNEENNFVKESVNIKYFNRDEHKKEEKEEKKKKEEEEVIFYAINKTDKNCKKELKEGDYIYVKFNESYDDYDKIRILNKKTILCILIYLMKNNENLKLSNISTYSPGLLWNISLHFKKNTLNLEFYLERMFKYISNDNEEDLSDICSFSEKKYSKQNSKKEYQKEMEIIKLKDNVAFLDKFLQSVNDIKLKKLKIAQKEYHEKYEFDRTINNLNKQQLIDLFIDKENEINVIPLYLLKEKSRNIIYEENIRMNMFACIKVIFDDIKGRCVYAASDLKKFDFIFEYVGELLTHNEAMKREKIYIKNKKKGCYMFYFKHDNKRYCIDGTEENIDAAINNKDKKYFLRSFARLVNHSKKNSNLIPKVLKVSSIPRLFFVASRNIKEGEELLIDYGERDKEIIKNNTWLKC</sequence>
<dbReference type="Gene3D" id="2.170.270.10">
    <property type="entry name" value="SET domain"/>
    <property type="match status" value="1"/>
</dbReference>
<dbReference type="InterPro" id="IPR047266">
    <property type="entry name" value="KMT5A-like_SET"/>
</dbReference>
<name>A0A1J1H1S8_PLARL</name>
<dbReference type="PANTHER" id="PTHR46167">
    <property type="entry name" value="N-LYSINE METHYLTRANSFERASE KMT5A"/>
    <property type="match status" value="1"/>
</dbReference>
<dbReference type="Proteomes" id="UP000220158">
    <property type="component" value="Chromosome 3"/>
</dbReference>
<accession>A0A1J1H1S8</accession>
<dbReference type="GO" id="GO:0006357">
    <property type="term" value="P:regulation of transcription by RNA polymerase II"/>
    <property type="evidence" value="ECO:0007669"/>
    <property type="project" value="TreeGrafter"/>
</dbReference>
<dbReference type="Pfam" id="PF00856">
    <property type="entry name" value="SET"/>
    <property type="match status" value="1"/>
</dbReference>
<dbReference type="PROSITE" id="PS50280">
    <property type="entry name" value="SET"/>
    <property type="match status" value="1"/>
</dbReference>
<dbReference type="GeneID" id="39734619"/>
<dbReference type="GO" id="GO:0042799">
    <property type="term" value="F:histone H4K20 methyltransferase activity"/>
    <property type="evidence" value="ECO:0007669"/>
    <property type="project" value="TreeGrafter"/>
</dbReference>
<keyword evidence="5" id="KW-1185">Reference proteome</keyword>
<evidence type="ECO:0000313" key="5">
    <source>
        <dbReference type="Proteomes" id="UP000220158"/>
    </source>
</evidence>
<dbReference type="SMART" id="SM00317">
    <property type="entry name" value="SET"/>
    <property type="match status" value="1"/>
</dbReference>
<feature type="coiled-coil region" evidence="1">
    <location>
        <begin position="439"/>
        <end position="466"/>
    </location>
</feature>
<protein>
    <submittedName>
        <fullName evidence="4">SET domain protein, putative</fullName>
    </submittedName>
</protein>
<keyword evidence="1" id="KW-0175">Coiled coil</keyword>
<feature type="coiled-coil region" evidence="1">
    <location>
        <begin position="749"/>
        <end position="776"/>
    </location>
</feature>
<feature type="region of interest" description="Disordered" evidence="2">
    <location>
        <begin position="683"/>
        <end position="734"/>
    </location>
</feature>
<dbReference type="SUPFAM" id="SSF82199">
    <property type="entry name" value="SET domain"/>
    <property type="match status" value="1"/>
</dbReference>
<evidence type="ECO:0000259" key="3">
    <source>
        <dbReference type="PROSITE" id="PS50280"/>
    </source>
</evidence>
<proteinExistence type="predicted"/>
<evidence type="ECO:0000313" key="4">
    <source>
        <dbReference type="EMBL" id="CRG98526.1"/>
    </source>
</evidence>
<feature type="compositionally biased region" description="Polar residues" evidence="2">
    <location>
        <begin position="720"/>
        <end position="732"/>
    </location>
</feature>
<dbReference type="CDD" id="cd10528">
    <property type="entry name" value="SET_SETD8"/>
    <property type="match status" value="1"/>
</dbReference>
<feature type="compositionally biased region" description="Basic and acidic residues" evidence="2">
    <location>
        <begin position="710"/>
        <end position="719"/>
    </location>
</feature>
<organism evidence="4 5">
    <name type="scientific">Plasmodium relictum</name>
    <dbReference type="NCBI Taxonomy" id="85471"/>
    <lineage>
        <taxon>Eukaryota</taxon>
        <taxon>Sar</taxon>
        <taxon>Alveolata</taxon>
        <taxon>Apicomplexa</taxon>
        <taxon>Aconoidasida</taxon>
        <taxon>Haemosporida</taxon>
        <taxon>Plasmodiidae</taxon>
        <taxon>Plasmodium</taxon>
        <taxon>Plasmodium (Haemamoeba)</taxon>
    </lineage>
</organism>
<dbReference type="GO" id="GO:0005700">
    <property type="term" value="C:polytene chromosome"/>
    <property type="evidence" value="ECO:0007669"/>
    <property type="project" value="TreeGrafter"/>
</dbReference>
<dbReference type="OrthoDB" id="5560686at2759"/>
<dbReference type="KEGG" id="prel:PRELSG_0301100"/>
<reference evidence="4 5" key="1">
    <citation type="submission" date="2015-04" db="EMBL/GenBank/DDBJ databases">
        <authorList>
            <consortium name="Pathogen Informatics"/>
        </authorList>
    </citation>
    <scope>NUCLEOTIDE SEQUENCE [LARGE SCALE GENOMIC DNA]</scope>
    <source>
        <strain evidence="4 5">SGS1</strain>
    </source>
</reference>
<dbReference type="PANTHER" id="PTHR46167:SF1">
    <property type="entry name" value="N-LYSINE METHYLTRANSFERASE KMT5A"/>
    <property type="match status" value="1"/>
</dbReference>
<evidence type="ECO:0000256" key="1">
    <source>
        <dbReference type="SAM" id="Coils"/>
    </source>
</evidence>
<dbReference type="InterPro" id="IPR051760">
    <property type="entry name" value="KMT5A"/>
</dbReference>
<dbReference type="VEuPathDB" id="PlasmoDB:PRELSG_0301100"/>
<evidence type="ECO:0000256" key="2">
    <source>
        <dbReference type="SAM" id="MobiDB-lite"/>
    </source>
</evidence>
<gene>
    <name evidence="4" type="primary">SET8</name>
    <name evidence="4" type="ORF">PRELSG_0301100</name>
</gene>
<dbReference type="RefSeq" id="XP_028531536.1">
    <property type="nucleotide sequence ID" value="XM_028679996.1"/>
</dbReference>
<dbReference type="InterPro" id="IPR046341">
    <property type="entry name" value="SET_dom_sf"/>
</dbReference>
<feature type="domain" description="SET" evidence="3">
    <location>
        <begin position="988"/>
        <end position="1124"/>
    </location>
</feature>
<dbReference type="EMBL" id="LN835298">
    <property type="protein sequence ID" value="CRG98526.1"/>
    <property type="molecule type" value="Genomic_DNA"/>
</dbReference>